<sequence length="46" mass="5309">MSKRISLIIDDHTYKKLRLKQASEMKKTTATVSFSKVINDILKKSI</sequence>
<dbReference type="STRING" id="1582439.NPIRD3C_1956"/>
<reference evidence="1 2" key="3">
    <citation type="journal article" date="2019" name="Int. J. Syst. Evol. Microbiol.">
        <title>Nitrosopumilus adriaticus sp. nov. and Nitrosopumilus piranensis sp. nov., two ammonia-oxidizing archaea from the Adriatic Sea and members of the class Nitrososphaeria.</title>
        <authorList>
            <person name="Bayer B."/>
            <person name="Vojvoda J."/>
            <person name="Reinthaler T."/>
            <person name="Reyes C."/>
            <person name="Pinto M."/>
            <person name="Herndl G.J."/>
        </authorList>
    </citation>
    <scope>NUCLEOTIDE SEQUENCE [LARGE SCALE GENOMIC DNA]</scope>
    <source>
        <strain evidence="1 2">D3C</strain>
    </source>
</reference>
<dbReference type="PATRIC" id="fig|1582439.9.peg.2020"/>
<dbReference type="GeneID" id="59166970"/>
<reference evidence="1 2" key="2">
    <citation type="journal article" date="2016" name="ISME J.">
        <title>Physiological and genomic characterization of two novel marine thaumarchaeal strains indicates niche differentiation.</title>
        <authorList>
            <person name="Bayer B."/>
            <person name="Vojvoda J."/>
            <person name="Offre P."/>
            <person name="Alves R.J."/>
            <person name="Elisabeth N.H."/>
            <person name="Garcia J.A."/>
            <person name="Volland J.M."/>
            <person name="Srivastava A."/>
            <person name="Schleper C."/>
            <person name="Herndl G.J."/>
        </authorList>
    </citation>
    <scope>NUCLEOTIDE SEQUENCE [LARGE SCALE GENOMIC DNA]</scope>
    <source>
        <strain evidence="1 2">D3C</strain>
    </source>
</reference>
<dbReference type="AlphaFoldDB" id="A0A0C5BXX2"/>
<evidence type="ECO:0000313" key="1">
    <source>
        <dbReference type="EMBL" id="AJM93166.1"/>
    </source>
</evidence>
<dbReference type="OrthoDB" id="2223at2157"/>
<dbReference type="RefSeq" id="WP_182126625.1">
    <property type="nucleotide sequence ID" value="NZ_CP010868.1"/>
</dbReference>
<name>A0A0C5BXX2_9ARCH</name>
<accession>A0A0C5BXX2</accession>
<dbReference type="KEGG" id="nid:NPIRD3C_1956"/>
<organism evidence="1 2">
    <name type="scientific">Nitrosopumilus piranensis</name>
    <dbReference type="NCBI Taxonomy" id="1582439"/>
    <lineage>
        <taxon>Archaea</taxon>
        <taxon>Nitrososphaerota</taxon>
        <taxon>Nitrososphaeria</taxon>
        <taxon>Nitrosopumilales</taxon>
        <taxon>Nitrosopumilaceae</taxon>
        <taxon>Nitrosopumilus</taxon>
    </lineage>
</organism>
<evidence type="ECO:0000313" key="2">
    <source>
        <dbReference type="Proteomes" id="UP000032027"/>
    </source>
</evidence>
<keyword evidence="2" id="KW-1185">Reference proteome</keyword>
<proteinExistence type="predicted"/>
<gene>
    <name evidence="1" type="ORF">NPIRD3C_1956</name>
</gene>
<dbReference type="HOGENOM" id="CLU_215160_0_0_2"/>
<dbReference type="Proteomes" id="UP000032027">
    <property type="component" value="Chromosome"/>
</dbReference>
<dbReference type="EMBL" id="CP010868">
    <property type="protein sequence ID" value="AJM93166.1"/>
    <property type="molecule type" value="Genomic_DNA"/>
</dbReference>
<reference evidence="2" key="1">
    <citation type="submission" date="2015-02" db="EMBL/GenBank/DDBJ databases">
        <title>Characterization of two novel Thaumarchaeota isolated from the Northern Adriatic Sea.</title>
        <authorList>
            <person name="Bayer B."/>
            <person name="Vojvoda J."/>
            <person name="Offre P."/>
            <person name="Srivastava A."/>
            <person name="Elisabeth N."/>
            <person name="Garcia J.A.L."/>
            <person name="Schleper C."/>
            <person name="Herndl G.J."/>
        </authorList>
    </citation>
    <scope>NUCLEOTIDE SEQUENCE [LARGE SCALE GENOMIC DNA]</scope>
    <source>
        <strain evidence="2">D3C</strain>
    </source>
</reference>
<protein>
    <submittedName>
        <fullName evidence="1">Uncharacterized protein</fullName>
    </submittedName>
</protein>